<dbReference type="PANTHER" id="PTHR30055:SF234">
    <property type="entry name" value="HTH-TYPE TRANSCRIPTIONAL REGULATOR BETI"/>
    <property type="match status" value="1"/>
</dbReference>
<dbReference type="PRINTS" id="PR00455">
    <property type="entry name" value="HTHTETR"/>
</dbReference>
<dbReference type="InterPro" id="IPR036271">
    <property type="entry name" value="Tet_transcr_reg_TetR-rel_C_sf"/>
</dbReference>
<sequence length="210" mass="22876">MKQERSQVTRDRLIEAAGEVFARAGFESARLADIAQLAGVTTGALYFNFDGKEALAANLIQRQSDIATTISKEALERPGEALESMVQLSLDWARLIGSDPVAAGVRLILERPDLLPDISTPYAHWFSVAEQFLRRADANGELARHIDPDEVAFIFTAAFVGVDILSGAVQARERLIARVQLMWDVLLYGIADTRKAPGAARILRGTGATI</sequence>
<dbReference type="GO" id="GO:0000976">
    <property type="term" value="F:transcription cis-regulatory region binding"/>
    <property type="evidence" value="ECO:0007669"/>
    <property type="project" value="TreeGrafter"/>
</dbReference>
<keyword evidence="7" id="KW-1185">Reference proteome</keyword>
<proteinExistence type="predicted"/>
<accession>A0A5J5J5D4</accession>
<dbReference type="InterPro" id="IPR001647">
    <property type="entry name" value="HTH_TetR"/>
</dbReference>
<dbReference type="GO" id="GO:0003700">
    <property type="term" value="F:DNA-binding transcription factor activity"/>
    <property type="evidence" value="ECO:0007669"/>
    <property type="project" value="TreeGrafter"/>
</dbReference>
<evidence type="ECO:0000256" key="1">
    <source>
        <dbReference type="ARBA" id="ARBA00023015"/>
    </source>
</evidence>
<evidence type="ECO:0000256" key="4">
    <source>
        <dbReference type="PROSITE-ProRule" id="PRU00335"/>
    </source>
</evidence>
<evidence type="ECO:0000256" key="3">
    <source>
        <dbReference type="ARBA" id="ARBA00023163"/>
    </source>
</evidence>
<dbReference type="InterPro" id="IPR054126">
    <property type="entry name" value="CprB_TetR_C"/>
</dbReference>
<feature type="DNA-binding region" description="H-T-H motif" evidence="4">
    <location>
        <begin position="30"/>
        <end position="49"/>
    </location>
</feature>
<dbReference type="AlphaFoldDB" id="A0A5J5J5D4"/>
<keyword evidence="2 4" id="KW-0238">DNA-binding</keyword>
<dbReference type="OrthoDB" id="4726108at2"/>
<dbReference type="InterPro" id="IPR047923">
    <property type="entry name" value="ArpA-like"/>
</dbReference>
<dbReference type="RefSeq" id="WP_150448156.1">
    <property type="nucleotide sequence ID" value="NZ_VYSA01000001.1"/>
</dbReference>
<dbReference type="SUPFAM" id="SSF46689">
    <property type="entry name" value="Homeodomain-like"/>
    <property type="match status" value="1"/>
</dbReference>
<evidence type="ECO:0000313" key="7">
    <source>
        <dbReference type="Proteomes" id="UP000325827"/>
    </source>
</evidence>
<dbReference type="SUPFAM" id="SSF48498">
    <property type="entry name" value="Tetracyclin repressor-like, C-terminal domain"/>
    <property type="match status" value="1"/>
</dbReference>
<dbReference type="InterPro" id="IPR050109">
    <property type="entry name" value="HTH-type_TetR-like_transc_reg"/>
</dbReference>
<dbReference type="Pfam" id="PF21935">
    <property type="entry name" value="TetR_C_45"/>
    <property type="match status" value="1"/>
</dbReference>
<dbReference type="Proteomes" id="UP000325827">
    <property type="component" value="Unassembled WGS sequence"/>
</dbReference>
<dbReference type="PANTHER" id="PTHR30055">
    <property type="entry name" value="HTH-TYPE TRANSCRIPTIONAL REGULATOR RUTR"/>
    <property type="match status" value="1"/>
</dbReference>
<keyword evidence="3" id="KW-0804">Transcription</keyword>
<name>A0A5J5J5D4_9MICO</name>
<dbReference type="EMBL" id="VYSA01000001">
    <property type="protein sequence ID" value="KAA9111387.1"/>
    <property type="molecule type" value="Genomic_DNA"/>
</dbReference>
<evidence type="ECO:0000313" key="6">
    <source>
        <dbReference type="EMBL" id="KAA9111387.1"/>
    </source>
</evidence>
<dbReference type="InterPro" id="IPR009057">
    <property type="entry name" value="Homeodomain-like_sf"/>
</dbReference>
<dbReference type="NCBIfam" id="NF041196">
    <property type="entry name" value="ScbR_bind_reg"/>
    <property type="match status" value="1"/>
</dbReference>
<reference evidence="7" key="1">
    <citation type="submission" date="2019-09" db="EMBL/GenBank/DDBJ databases">
        <title>Mumia zhuanghuii sp. nov. isolated from the intestinal contents of plateau pika (Ochotona curzoniae) in the Qinghai-Tibet plateau of China.</title>
        <authorList>
            <person name="Tian Z."/>
        </authorList>
    </citation>
    <scope>NUCLEOTIDE SEQUENCE [LARGE SCALE GENOMIC DNA]</scope>
    <source>
        <strain evidence="7">JCM 30598</strain>
    </source>
</reference>
<protein>
    <submittedName>
        <fullName evidence="6">TetR/AcrR family transcriptional regulator</fullName>
    </submittedName>
</protein>
<gene>
    <name evidence="6" type="ORF">F6B43_07360</name>
</gene>
<feature type="domain" description="HTH tetR-type" evidence="5">
    <location>
        <begin position="7"/>
        <end position="67"/>
    </location>
</feature>
<dbReference type="Gene3D" id="1.10.357.10">
    <property type="entry name" value="Tetracycline Repressor, domain 2"/>
    <property type="match status" value="1"/>
</dbReference>
<dbReference type="PROSITE" id="PS50977">
    <property type="entry name" value="HTH_TETR_2"/>
    <property type="match status" value="1"/>
</dbReference>
<evidence type="ECO:0000256" key="2">
    <source>
        <dbReference type="ARBA" id="ARBA00023125"/>
    </source>
</evidence>
<evidence type="ECO:0000259" key="5">
    <source>
        <dbReference type="PROSITE" id="PS50977"/>
    </source>
</evidence>
<comment type="caution">
    <text evidence="6">The sequence shown here is derived from an EMBL/GenBank/DDBJ whole genome shotgun (WGS) entry which is preliminary data.</text>
</comment>
<keyword evidence="1" id="KW-0805">Transcription regulation</keyword>
<dbReference type="Pfam" id="PF00440">
    <property type="entry name" value="TetR_N"/>
    <property type="match status" value="1"/>
</dbReference>
<organism evidence="6 7">
    <name type="scientific">Microbacterium rhizomatis</name>
    <dbReference type="NCBI Taxonomy" id="1631477"/>
    <lineage>
        <taxon>Bacteria</taxon>
        <taxon>Bacillati</taxon>
        <taxon>Actinomycetota</taxon>
        <taxon>Actinomycetes</taxon>
        <taxon>Micrococcales</taxon>
        <taxon>Microbacteriaceae</taxon>
        <taxon>Microbacterium</taxon>
    </lineage>
</organism>